<dbReference type="PANTHER" id="PTHR45832:SF22">
    <property type="entry name" value="SERINE_THREONINE-PROTEIN KINASE SAMKA-RELATED"/>
    <property type="match status" value="1"/>
</dbReference>
<keyword evidence="6" id="KW-0808">Transferase</keyword>
<organism evidence="6 7">
    <name type="scientific">Mycena rosella</name>
    <name type="common">Pink bonnet</name>
    <name type="synonym">Agaricus rosellus</name>
    <dbReference type="NCBI Taxonomy" id="1033263"/>
    <lineage>
        <taxon>Eukaryota</taxon>
        <taxon>Fungi</taxon>
        <taxon>Dikarya</taxon>
        <taxon>Basidiomycota</taxon>
        <taxon>Agaricomycotina</taxon>
        <taxon>Agaricomycetes</taxon>
        <taxon>Agaricomycetidae</taxon>
        <taxon>Agaricales</taxon>
        <taxon>Marasmiineae</taxon>
        <taxon>Mycenaceae</taxon>
        <taxon>Mycena</taxon>
    </lineage>
</organism>
<gene>
    <name evidence="6" type="ORF">B0H17DRAFT_924346</name>
</gene>
<reference evidence="6" key="1">
    <citation type="submission" date="2023-03" db="EMBL/GenBank/DDBJ databases">
        <title>Massive genome expansion in bonnet fungi (Mycena s.s.) driven by repeated elements and novel gene families across ecological guilds.</title>
        <authorList>
            <consortium name="Lawrence Berkeley National Laboratory"/>
            <person name="Harder C.B."/>
            <person name="Miyauchi S."/>
            <person name="Viragh M."/>
            <person name="Kuo A."/>
            <person name="Thoen E."/>
            <person name="Andreopoulos B."/>
            <person name="Lu D."/>
            <person name="Skrede I."/>
            <person name="Drula E."/>
            <person name="Henrissat B."/>
            <person name="Morin E."/>
            <person name="Kohler A."/>
            <person name="Barry K."/>
            <person name="LaButti K."/>
            <person name="Morin E."/>
            <person name="Salamov A."/>
            <person name="Lipzen A."/>
            <person name="Mereny Z."/>
            <person name="Hegedus B."/>
            <person name="Baldrian P."/>
            <person name="Stursova M."/>
            <person name="Weitz H."/>
            <person name="Taylor A."/>
            <person name="Grigoriev I.V."/>
            <person name="Nagy L.G."/>
            <person name="Martin F."/>
            <person name="Kauserud H."/>
        </authorList>
    </citation>
    <scope>NUCLEOTIDE SEQUENCE</scope>
    <source>
        <strain evidence="6">CBHHK067</strain>
    </source>
</reference>
<dbReference type="EMBL" id="JARKIE010000017">
    <property type="protein sequence ID" value="KAJ7701561.1"/>
    <property type="molecule type" value="Genomic_DNA"/>
</dbReference>
<keyword evidence="2" id="KW-0547">Nucleotide-binding</keyword>
<comment type="similarity">
    <text evidence="1">Belongs to the protein kinase superfamily. STE Ser/Thr protein kinase family. STE20 subfamily.</text>
</comment>
<feature type="compositionally biased region" description="Acidic residues" evidence="4">
    <location>
        <begin position="15"/>
        <end position="37"/>
    </location>
</feature>
<dbReference type="InterPro" id="IPR000719">
    <property type="entry name" value="Prot_kinase_dom"/>
</dbReference>
<dbReference type="Proteomes" id="UP001221757">
    <property type="component" value="Unassembled WGS sequence"/>
</dbReference>
<dbReference type="AlphaFoldDB" id="A0AAD7DXT1"/>
<dbReference type="Pfam" id="PF00069">
    <property type="entry name" value="Pkinase"/>
    <property type="match status" value="1"/>
</dbReference>
<comment type="caution">
    <text evidence="6">The sequence shown here is derived from an EMBL/GenBank/DDBJ whole genome shotgun (WGS) entry which is preliminary data.</text>
</comment>
<sequence length="480" mass="52027">MVSATDTFGGPADPDSPEEEEGEYEYGYEFPDEDEFAEGYAAVESPRDGAYDSPRSGGLGSPLGAFGGGASPQRSPRTEDEEEEEEDDEEGTLGPKERAALALAAGGDAPARPTVITTRAARAQLSPGPLTALGLAQTPVTPAQRYAGWVAAAVAPLEDFIDEPVDPRDFYCDLQEIAEGESGSVYSATLIPTAPLYRLRLPPLVHARDVDDVEHGRPALVAIKHVALLPGGSQKLVDVQRECQLLRGLWCEQVLGMDALYVDLVEDTLWIRMELMERSLADVVGLVEEGLRLQEPRIMARFASDMLHALDYLQKHNIAHRDLRSDNLLLNSEGVLKLTDFSNALLVTPETPLSTDPVGVVYWQAPEVRSGAYDPLKIDVWSVGATVWELAEAAPPFSDTQQPAERWPPVSDPALYAPAFHEFLRQCSEPAASRPTPGALLQTPFLQKACGRPVIMQLLARCMAIEHALQAGDAQPTTPS</sequence>
<dbReference type="InterPro" id="IPR011009">
    <property type="entry name" value="Kinase-like_dom_sf"/>
</dbReference>
<dbReference type="InterPro" id="IPR020635">
    <property type="entry name" value="Tyr_kinase_cat_dom"/>
</dbReference>
<dbReference type="InterPro" id="IPR051931">
    <property type="entry name" value="PAK3-like"/>
</dbReference>
<evidence type="ECO:0000256" key="4">
    <source>
        <dbReference type="SAM" id="MobiDB-lite"/>
    </source>
</evidence>
<evidence type="ECO:0000259" key="5">
    <source>
        <dbReference type="PROSITE" id="PS50011"/>
    </source>
</evidence>
<evidence type="ECO:0000313" key="6">
    <source>
        <dbReference type="EMBL" id="KAJ7701561.1"/>
    </source>
</evidence>
<dbReference type="GO" id="GO:0005524">
    <property type="term" value="F:ATP binding"/>
    <property type="evidence" value="ECO:0007669"/>
    <property type="project" value="UniProtKB-KW"/>
</dbReference>
<evidence type="ECO:0000313" key="7">
    <source>
        <dbReference type="Proteomes" id="UP001221757"/>
    </source>
</evidence>
<keyword evidence="3" id="KW-0067">ATP-binding</keyword>
<feature type="compositionally biased region" description="Acidic residues" evidence="4">
    <location>
        <begin position="79"/>
        <end position="91"/>
    </location>
</feature>
<dbReference type="Gene3D" id="1.10.510.10">
    <property type="entry name" value="Transferase(Phosphotransferase) domain 1"/>
    <property type="match status" value="1"/>
</dbReference>
<dbReference type="PANTHER" id="PTHR45832">
    <property type="entry name" value="SERINE/THREONINE-PROTEIN KINASE SAMKA-RELATED-RELATED"/>
    <property type="match status" value="1"/>
</dbReference>
<evidence type="ECO:0000256" key="3">
    <source>
        <dbReference type="ARBA" id="ARBA00022840"/>
    </source>
</evidence>
<feature type="domain" description="Protein kinase" evidence="5">
    <location>
        <begin position="171"/>
        <end position="446"/>
    </location>
</feature>
<name>A0AAD7DXT1_MYCRO</name>
<dbReference type="SUPFAM" id="SSF56112">
    <property type="entry name" value="Protein kinase-like (PK-like)"/>
    <property type="match status" value="1"/>
</dbReference>
<accession>A0AAD7DXT1</accession>
<feature type="compositionally biased region" description="Gly residues" evidence="4">
    <location>
        <begin position="57"/>
        <end position="70"/>
    </location>
</feature>
<evidence type="ECO:0000256" key="1">
    <source>
        <dbReference type="ARBA" id="ARBA00008874"/>
    </source>
</evidence>
<dbReference type="PROSITE" id="PS50011">
    <property type="entry name" value="PROTEIN_KINASE_DOM"/>
    <property type="match status" value="1"/>
</dbReference>
<dbReference type="GO" id="GO:0004713">
    <property type="term" value="F:protein tyrosine kinase activity"/>
    <property type="evidence" value="ECO:0007669"/>
    <property type="project" value="InterPro"/>
</dbReference>
<feature type="region of interest" description="Disordered" evidence="4">
    <location>
        <begin position="1"/>
        <end position="95"/>
    </location>
</feature>
<keyword evidence="7" id="KW-1185">Reference proteome</keyword>
<keyword evidence="6" id="KW-0418">Kinase</keyword>
<dbReference type="SMART" id="SM00219">
    <property type="entry name" value="TyrKc"/>
    <property type="match status" value="1"/>
</dbReference>
<protein>
    <submittedName>
        <fullName evidence="6">Kinase-like domain-containing protein</fullName>
    </submittedName>
</protein>
<proteinExistence type="inferred from homology"/>
<evidence type="ECO:0000256" key="2">
    <source>
        <dbReference type="ARBA" id="ARBA00022741"/>
    </source>
</evidence>